<evidence type="ECO:0000256" key="4">
    <source>
        <dbReference type="ARBA" id="ARBA00023242"/>
    </source>
</evidence>
<gene>
    <name evidence="9" type="ORF">ZEAMMB73_Zm00001d018657</name>
</gene>
<dbReference type="InterPro" id="IPR011989">
    <property type="entry name" value="ARM-like"/>
</dbReference>
<evidence type="ECO:0000313" key="9">
    <source>
        <dbReference type="EMBL" id="ONM51044.1"/>
    </source>
</evidence>
<evidence type="ECO:0000256" key="3">
    <source>
        <dbReference type="ARBA" id="ARBA00022737"/>
    </source>
</evidence>
<dbReference type="InterPro" id="IPR024986">
    <property type="entry name" value="Nipped-B_C"/>
</dbReference>
<keyword evidence="3 6" id="KW-0677">Repeat</keyword>
<dbReference type="GO" id="GO:0005634">
    <property type="term" value="C:nucleus"/>
    <property type="evidence" value="ECO:0007669"/>
    <property type="project" value="UniProtKB-SubCell"/>
</dbReference>
<dbReference type="EMBL" id="CM007650">
    <property type="protein sequence ID" value="ONM51044.1"/>
    <property type="molecule type" value="Genomic_DNA"/>
</dbReference>
<dbReference type="InterPro" id="IPR016024">
    <property type="entry name" value="ARM-type_fold"/>
</dbReference>
<evidence type="ECO:0000259" key="8">
    <source>
        <dbReference type="Pfam" id="PF12830"/>
    </source>
</evidence>
<feature type="compositionally biased region" description="Acidic residues" evidence="7">
    <location>
        <begin position="929"/>
        <end position="938"/>
    </location>
</feature>
<dbReference type="PANTHER" id="PTHR21704">
    <property type="entry name" value="NIPPED-B-LIKE PROTEIN DELANGIN SCC2-RELATED"/>
    <property type="match status" value="1"/>
</dbReference>
<evidence type="ECO:0000256" key="1">
    <source>
        <dbReference type="ARBA" id="ARBA00004123"/>
    </source>
</evidence>
<sequence length="960" mass="108012">MVWQFPEIQQRKFAWHLVRRTHFAGVLIKFLLFFCLRENSPVIRAKALRAVSSIVEADPEVLGDKRVQSAVEGRFCDSAISVREAALELVGRHIASHPDVGLKYIEKVAERIKDTGVSVRKRAIKIIRDLCASNPNTDTTHAFVEIISRVNDEESSVQDLVCKTFYELWFEEPTGSHKHLVADGSSVPMEIAKKTEQIVDMLRKMTNHQPLITIIKRNLTLDFLPQSTKAAGINSYMVASIQKRCELICKRLLERILQVEEGAAKEMEIHMLPYIVALQAFCIVDPTLCIPVTDPSKFVVTLQPYLNIQVDSKSAAQLLESIIFVIDAVLPLIRKPTQNVVEELEKDLKHMIVRHSYLTVVHACIKCLCALSESAGRGPGLVENLVNIFYKHLSGANSDSQLLGRSLFCLGLLLRYGYQLMQTSENQLDFPKIINLLQRKYLLRDDFSLKVRALQTLGYILIAKPEFMLQKDMLKLIETALSSEVDYRLKIQGLQNLYEYLRDAESQLTAESTVKPPVRCEINGRSKVPVAAGAGDTNICGGIIQLYWSSILERCLDTNDQVRQSALKIVEVVLRQGLVHPITCVPHLIALEMDPLEGNSKLAHHLLMNMNEKYPLFFESRLGDGLQMSFKFFESIVSNHKMAANIKSNPIAFVKPGISRIYRLIRSNRNSRNKFVHSIVRKFESDSRSRSTVSFLVYCAEVLASLPFTCSDEPLYLIYDINRIIHLKAGGVESNLKRWTSMSQSQNTVDMPTLPGERHVVMQEPGGYYDNVGYAHERVNANPCSTSDVDMAKVQGDCLDAIALQLLLKLKRHLKVVYSLDDARCQSFSLKEPPKSGETFSRQNIPFNVSSTNISLPSCLQDVASVYQDFKTVLHEDSMDFAVFIPSVQIRKRPTPRNTTNPTPRSTTRVRRTAASSVTKARGGARGDDSDDSDDDDWTGGPRVLDFSGGGRVTRQRVQV</sequence>
<dbReference type="Pfam" id="PF12765">
    <property type="entry name" value="Cohesin_HEAT"/>
    <property type="match status" value="1"/>
</dbReference>
<proteinExistence type="inferred from homology"/>
<dbReference type="GO" id="GO:0010468">
    <property type="term" value="P:regulation of gene expression"/>
    <property type="evidence" value="ECO:0007669"/>
    <property type="project" value="InterPro"/>
</dbReference>
<dbReference type="InterPro" id="IPR026003">
    <property type="entry name" value="Cohesin_HEAT"/>
</dbReference>
<feature type="region of interest" description="Disordered" evidence="7">
    <location>
        <begin position="892"/>
        <end position="960"/>
    </location>
</feature>
<comment type="subcellular location">
    <subcellularLocation>
        <location evidence="1 6">Nucleus</location>
    </subcellularLocation>
</comment>
<feature type="compositionally biased region" description="Low complexity" evidence="7">
    <location>
        <begin position="896"/>
        <end position="919"/>
    </location>
</feature>
<name>A0A1D6HRE8_MAIZE</name>
<evidence type="ECO:0000256" key="7">
    <source>
        <dbReference type="SAM" id="MobiDB-lite"/>
    </source>
</evidence>
<dbReference type="InterPro" id="IPR033031">
    <property type="entry name" value="Scc2/Nipped-B"/>
</dbReference>
<dbReference type="SUPFAM" id="SSF48371">
    <property type="entry name" value="ARM repeat"/>
    <property type="match status" value="1"/>
</dbReference>
<dbReference type="GO" id="GO:0140588">
    <property type="term" value="P:chromatin looping"/>
    <property type="evidence" value="ECO:0007669"/>
    <property type="project" value="InterPro"/>
</dbReference>
<dbReference type="Pfam" id="PF12830">
    <property type="entry name" value="Nipped-B_C"/>
    <property type="match status" value="1"/>
</dbReference>
<organism evidence="9">
    <name type="scientific">Zea mays</name>
    <name type="common">Maize</name>
    <dbReference type="NCBI Taxonomy" id="4577"/>
    <lineage>
        <taxon>Eukaryota</taxon>
        <taxon>Viridiplantae</taxon>
        <taxon>Streptophyta</taxon>
        <taxon>Embryophyta</taxon>
        <taxon>Tracheophyta</taxon>
        <taxon>Spermatophyta</taxon>
        <taxon>Magnoliopsida</taxon>
        <taxon>Liliopsida</taxon>
        <taxon>Poales</taxon>
        <taxon>Poaceae</taxon>
        <taxon>PACMAD clade</taxon>
        <taxon>Panicoideae</taxon>
        <taxon>Andropogonodae</taxon>
        <taxon>Andropogoneae</taxon>
        <taxon>Tripsacinae</taxon>
        <taxon>Zea</taxon>
    </lineage>
</organism>
<evidence type="ECO:0000256" key="5">
    <source>
        <dbReference type="ARBA" id="ARBA00023306"/>
    </source>
</evidence>
<keyword evidence="4 6" id="KW-0539">Nucleus</keyword>
<comment type="similarity">
    <text evidence="2 6">Belongs to the SCC2/Nipped-B family.</text>
</comment>
<dbReference type="GO" id="GO:0061775">
    <property type="term" value="F:cohesin loader activity"/>
    <property type="evidence" value="ECO:0007669"/>
    <property type="project" value="InterPro"/>
</dbReference>
<protein>
    <recommendedName>
        <fullName evidence="6">Sister chromatid cohesion protein</fullName>
    </recommendedName>
</protein>
<reference evidence="9" key="1">
    <citation type="submission" date="2015-12" db="EMBL/GenBank/DDBJ databases">
        <title>Update maize B73 reference genome by single molecule sequencing technologies.</title>
        <authorList>
            <consortium name="Maize Genome Sequencing Project"/>
            <person name="Ware D."/>
        </authorList>
    </citation>
    <scope>NUCLEOTIDE SEQUENCE [LARGE SCALE GENOMIC DNA]</scope>
    <source>
        <tissue evidence="9">Seedling</tissue>
    </source>
</reference>
<feature type="domain" description="Sister chromatid cohesion C-terminal" evidence="8">
    <location>
        <begin position="540"/>
        <end position="724"/>
    </location>
</feature>
<dbReference type="CDD" id="cd23958">
    <property type="entry name" value="SCC2"/>
    <property type="match status" value="1"/>
</dbReference>
<dbReference type="FunFam" id="1.25.10.10:FF:000697">
    <property type="entry name" value="Sister chromatid cohesion protein"/>
    <property type="match status" value="1"/>
</dbReference>
<dbReference type="Gene3D" id="1.25.10.10">
    <property type="entry name" value="Leucine-rich Repeat Variant"/>
    <property type="match status" value="2"/>
</dbReference>
<accession>A0A1D6HRE8</accession>
<dbReference type="EMBL" id="CM007650">
    <property type="protein sequence ID" value="ONM51050.1"/>
    <property type="molecule type" value="Genomic_DNA"/>
</dbReference>
<dbReference type="AlphaFoldDB" id="A0A1D6HRE8"/>
<evidence type="ECO:0000256" key="2">
    <source>
        <dbReference type="ARBA" id="ARBA00009252"/>
    </source>
</evidence>
<keyword evidence="5 6" id="KW-0131">Cell cycle</keyword>
<dbReference type="PANTHER" id="PTHR21704:SF18">
    <property type="entry name" value="NIPPED-B-LIKE PROTEIN"/>
    <property type="match status" value="1"/>
</dbReference>
<evidence type="ECO:0000256" key="6">
    <source>
        <dbReference type="RuleBase" id="RU364107"/>
    </source>
</evidence>